<dbReference type="VEuPathDB" id="VectorBase:PPAI006115"/>
<keyword evidence="2" id="KW-1185">Reference proteome</keyword>
<dbReference type="Proteomes" id="UP000092462">
    <property type="component" value="Unassembled WGS sequence"/>
</dbReference>
<accession>A0A1B0DDZ2</accession>
<dbReference type="EMBL" id="AJVK01032378">
    <property type="status" value="NOT_ANNOTATED_CDS"/>
    <property type="molecule type" value="Genomic_DNA"/>
</dbReference>
<organism evidence="1 2">
    <name type="scientific">Phlebotomus papatasi</name>
    <name type="common">Sandfly</name>
    <dbReference type="NCBI Taxonomy" id="29031"/>
    <lineage>
        <taxon>Eukaryota</taxon>
        <taxon>Metazoa</taxon>
        <taxon>Ecdysozoa</taxon>
        <taxon>Arthropoda</taxon>
        <taxon>Hexapoda</taxon>
        <taxon>Insecta</taxon>
        <taxon>Pterygota</taxon>
        <taxon>Neoptera</taxon>
        <taxon>Endopterygota</taxon>
        <taxon>Diptera</taxon>
        <taxon>Nematocera</taxon>
        <taxon>Psychodoidea</taxon>
        <taxon>Psychodidae</taxon>
        <taxon>Phlebotomus</taxon>
        <taxon>Phlebotomus</taxon>
    </lineage>
</organism>
<sequence>MLNVKRCINGLFSGQTQSSSIEIIQIDVIDQKFSNFHEKDIEYFIENIVQKSNDPIILAGHKTFKKGLYSIGDVNVDTINSLNVSSMLTQNKNNVIHGDLVISGNLTVKKLIFNGKINGYPVSNLMNIYSYDPIENFHHIYEDIHFADHPYVHNLVVDGCLNNLENVTEFMQGIQMKNQKSYNITGRKIFLSDVIIENSLHVNLVNGIDFQDFVDNVVLVDDPQSTAEIHGNVTFLSEIIKSPEVLVRGNLTADTIMGCSPDHFISEAVWKDRDMELPMNITFDRGALNVESIESDFLNGIPMSKFITLHTDQEIEDILVMPNVVVNQPIRVDGFVNGKKLPEEHENTLM</sequence>
<dbReference type="EnsemblMetazoa" id="PPAI006115-RA">
    <property type="protein sequence ID" value="PPAI006115-PA"/>
    <property type="gene ID" value="PPAI006115"/>
</dbReference>
<dbReference type="VEuPathDB" id="VectorBase:PPAPM1_011979"/>
<reference evidence="1" key="1">
    <citation type="submission" date="2022-08" db="UniProtKB">
        <authorList>
            <consortium name="EnsemblMetazoa"/>
        </authorList>
    </citation>
    <scope>IDENTIFICATION</scope>
    <source>
        <strain evidence="1">Israel</strain>
    </source>
</reference>
<dbReference type="AlphaFoldDB" id="A0A1B0DDZ2"/>
<name>A0A1B0DDZ2_PHLPP</name>
<proteinExistence type="predicted"/>
<protein>
    <submittedName>
        <fullName evidence="1">Uncharacterized protein</fullName>
    </submittedName>
</protein>
<evidence type="ECO:0000313" key="1">
    <source>
        <dbReference type="EnsemblMetazoa" id="PPAI006115-PA"/>
    </source>
</evidence>
<evidence type="ECO:0000313" key="2">
    <source>
        <dbReference type="Proteomes" id="UP000092462"/>
    </source>
</evidence>